<name>A0A7C9D3H6_OPUST</name>
<dbReference type="AlphaFoldDB" id="A0A7C9D3H6"/>
<dbReference type="EMBL" id="GISG01085045">
    <property type="protein sequence ID" value="MBA4632981.1"/>
    <property type="molecule type" value="Transcribed_RNA"/>
</dbReference>
<evidence type="ECO:0000313" key="1">
    <source>
        <dbReference type="EMBL" id="MBA4632981.1"/>
    </source>
</evidence>
<reference evidence="1" key="1">
    <citation type="journal article" date="2013" name="J. Plant Res.">
        <title>Effect of fungi and light on seed germination of three Opuntia species from semiarid lands of central Mexico.</title>
        <authorList>
            <person name="Delgado-Sanchez P."/>
            <person name="Jimenez-Bremont J.F."/>
            <person name="Guerrero-Gonzalez Mde L."/>
            <person name="Flores J."/>
        </authorList>
    </citation>
    <scope>NUCLEOTIDE SEQUENCE</scope>
    <source>
        <tissue evidence="1">Cladode</tissue>
    </source>
</reference>
<protein>
    <submittedName>
        <fullName evidence="1">Uncharacterized protein</fullName>
    </submittedName>
</protein>
<sequence length="128" mass="14296">MQHKSIHNLPFFLFAFATFLSSSAIRTVPFSLWLLFQTNASKMEPFYPTIRIITCNHLSVADLVAETICGLIRINWQVQVHTCWVCRSTCNRCGCSSSSCCKTCFFTSSSAAFTAPPSFCATFGICIR</sequence>
<organism evidence="1">
    <name type="scientific">Opuntia streptacantha</name>
    <name type="common">Prickly pear cactus</name>
    <name type="synonym">Opuntia cardona</name>
    <dbReference type="NCBI Taxonomy" id="393608"/>
    <lineage>
        <taxon>Eukaryota</taxon>
        <taxon>Viridiplantae</taxon>
        <taxon>Streptophyta</taxon>
        <taxon>Embryophyta</taxon>
        <taxon>Tracheophyta</taxon>
        <taxon>Spermatophyta</taxon>
        <taxon>Magnoliopsida</taxon>
        <taxon>eudicotyledons</taxon>
        <taxon>Gunneridae</taxon>
        <taxon>Pentapetalae</taxon>
        <taxon>Caryophyllales</taxon>
        <taxon>Cactineae</taxon>
        <taxon>Cactaceae</taxon>
        <taxon>Opuntioideae</taxon>
        <taxon>Opuntia</taxon>
    </lineage>
</organism>
<reference evidence="1" key="2">
    <citation type="submission" date="2020-07" db="EMBL/GenBank/DDBJ databases">
        <authorList>
            <person name="Vera ALvarez R."/>
            <person name="Arias-Moreno D.M."/>
            <person name="Jimenez-Jacinto V."/>
            <person name="Jimenez-Bremont J.F."/>
            <person name="Swaminathan K."/>
            <person name="Moose S.P."/>
            <person name="Guerrero-Gonzalez M.L."/>
            <person name="Marino-Ramirez L."/>
            <person name="Landsman D."/>
            <person name="Rodriguez-Kessler M."/>
            <person name="Delgado-Sanchez P."/>
        </authorList>
    </citation>
    <scope>NUCLEOTIDE SEQUENCE</scope>
    <source>
        <tissue evidence="1">Cladode</tissue>
    </source>
</reference>
<accession>A0A7C9D3H6</accession>
<proteinExistence type="predicted"/>